<dbReference type="AlphaFoldDB" id="G8QL64"/>
<dbReference type="CDD" id="cd01948">
    <property type="entry name" value="EAL"/>
    <property type="match status" value="1"/>
</dbReference>
<keyword evidence="1" id="KW-0597">Phosphoprotein</keyword>
<dbReference type="PROSITE" id="PS50113">
    <property type="entry name" value="PAC"/>
    <property type="match status" value="1"/>
</dbReference>
<feature type="domain" description="EAL" evidence="5">
    <location>
        <begin position="451"/>
        <end position="705"/>
    </location>
</feature>
<sequence length="714" mass="79598">MAPPDAVMTPRMDNAARQDDPERELLRGLRVLLVEDDPVARCAAAGILSRHVGTLWEAADGDEGLQLFRRHQPDLVISDIVMPHRDGLSLAREIKAQSPATPIVIITSHSDSGALLDAIEIGIDRYVLKPLKASALLEAMATCARAARLESEHRLATTVFHASSEAIMITDAENRIVDVNPAFTRITGFSRGEVLGRNPRILQSGIQSEHFYREMWAAINQYGHWRGEIWNRRRNGELYPEWLAVDRVLSPEGAVLNYVAMWSDISERKEAEARIHYLAHYDALTDLPNRVLFNDRFTQALIHARRYDQSVALMFVDLDRFKVVNDTLGHRVGDELLKQVAERLRRCVREEDTVSRQGGDEFVVLLANLDMSADAAVVSDKILEALAEPMYFEGHELSVTCSIGIACYPSDGADPDTLMKNADLAMYRAKSVGRNNYQFFSPELEQGALTRLTLENAMRRALDRDEFELHYLPQVDNPSGRLLSLEALIRWQHPERGLLLPSQFIPLAEESGLVLPISLWVLRRVARQLADWRRQNLTLVPVAINLCEAQLRQPDFAEALGRILSEEGVEGRWIELEFTEGALMHDTERNLRVLSALKRLGVGITLDDFGVGYSNLNVLRRLPVDTLKIDRSLVTDVTRNEDDAVIVDAIISMAQSMNLKVVAEGVETADQAGFFKARACAEIQGHFFSKAIGAVEVAAMLGHAPAAASTSSPA</sequence>
<dbReference type="InterPro" id="IPR000160">
    <property type="entry name" value="GGDEF_dom"/>
</dbReference>
<evidence type="ECO:0000259" key="4">
    <source>
        <dbReference type="PROSITE" id="PS50113"/>
    </source>
</evidence>
<dbReference type="eggNOG" id="COG5001">
    <property type="taxonomic scope" value="Bacteria"/>
</dbReference>
<dbReference type="PROSITE" id="PS50883">
    <property type="entry name" value="EAL"/>
    <property type="match status" value="1"/>
</dbReference>
<dbReference type="eggNOG" id="COG2197">
    <property type="taxonomic scope" value="Bacteria"/>
</dbReference>
<dbReference type="PANTHER" id="PTHR44757:SF2">
    <property type="entry name" value="BIOFILM ARCHITECTURE MAINTENANCE PROTEIN MBAA"/>
    <property type="match status" value="1"/>
</dbReference>
<dbReference type="InterPro" id="IPR043128">
    <property type="entry name" value="Rev_trsase/Diguanyl_cyclase"/>
</dbReference>
<dbReference type="EMBL" id="CP003153">
    <property type="protein sequence ID" value="AEV27778.1"/>
    <property type="molecule type" value="Genomic_DNA"/>
</dbReference>
<dbReference type="SMART" id="SM00267">
    <property type="entry name" value="GGDEF"/>
    <property type="match status" value="1"/>
</dbReference>
<dbReference type="InterPro" id="IPR029787">
    <property type="entry name" value="Nucleotide_cyclase"/>
</dbReference>
<dbReference type="NCBIfam" id="TIGR00229">
    <property type="entry name" value="sensory_box"/>
    <property type="match status" value="1"/>
</dbReference>
<dbReference type="Pfam" id="PF00072">
    <property type="entry name" value="Response_reg"/>
    <property type="match status" value="1"/>
</dbReference>
<evidence type="ECO:0000259" key="6">
    <source>
        <dbReference type="PROSITE" id="PS50887"/>
    </source>
</evidence>
<dbReference type="InterPro" id="IPR052155">
    <property type="entry name" value="Biofilm_reg_signaling"/>
</dbReference>
<dbReference type="Pfam" id="PF00990">
    <property type="entry name" value="GGDEF"/>
    <property type="match status" value="1"/>
</dbReference>
<dbReference type="CDD" id="cd00156">
    <property type="entry name" value="REC"/>
    <property type="match status" value="1"/>
</dbReference>
<accession>G8QL64</accession>
<feature type="domain" description="PAS" evidence="3">
    <location>
        <begin position="152"/>
        <end position="198"/>
    </location>
</feature>
<name>G8QL64_AZOOP</name>
<dbReference type="STRING" id="640081.Dsui_3449"/>
<dbReference type="Pfam" id="PF13426">
    <property type="entry name" value="PAS_9"/>
    <property type="match status" value="1"/>
</dbReference>
<dbReference type="GO" id="GO:0000160">
    <property type="term" value="P:phosphorelay signal transduction system"/>
    <property type="evidence" value="ECO:0007669"/>
    <property type="project" value="InterPro"/>
</dbReference>
<dbReference type="SUPFAM" id="SSF141868">
    <property type="entry name" value="EAL domain-like"/>
    <property type="match status" value="1"/>
</dbReference>
<dbReference type="Gene3D" id="3.30.450.20">
    <property type="entry name" value="PAS domain"/>
    <property type="match status" value="1"/>
</dbReference>
<dbReference type="InterPro" id="IPR001789">
    <property type="entry name" value="Sig_transdc_resp-reg_receiver"/>
</dbReference>
<feature type="modified residue" description="4-aspartylphosphate" evidence="1">
    <location>
        <position position="79"/>
    </location>
</feature>
<dbReference type="SMART" id="SM00448">
    <property type="entry name" value="REC"/>
    <property type="match status" value="1"/>
</dbReference>
<evidence type="ECO:0000313" key="8">
    <source>
        <dbReference type="Proteomes" id="UP000005633"/>
    </source>
</evidence>
<dbReference type="Gene3D" id="3.30.70.270">
    <property type="match status" value="1"/>
</dbReference>
<dbReference type="Gene3D" id="3.20.20.450">
    <property type="entry name" value="EAL domain"/>
    <property type="match status" value="1"/>
</dbReference>
<evidence type="ECO:0000259" key="2">
    <source>
        <dbReference type="PROSITE" id="PS50110"/>
    </source>
</evidence>
<dbReference type="PROSITE" id="PS50110">
    <property type="entry name" value="RESPONSE_REGULATORY"/>
    <property type="match status" value="1"/>
</dbReference>
<dbReference type="Gene3D" id="3.40.50.2300">
    <property type="match status" value="1"/>
</dbReference>
<dbReference type="KEGG" id="dsu:Dsui_3449"/>
<dbReference type="GO" id="GO:0003824">
    <property type="term" value="F:catalytic activity"/>
    <property type="evidence" value="ECO:0007669"/>
    <property type="project" value="UniProtKB-ARBA"/>
</dbReference>
<dbReference type="InterPro" id="IPR000014">
    <property type="entry name" value="PAS"/>
</dbReference>
<dbReference type="FunFam" id="3.30.70.270:FF:000001">
    <property type="entry name" value="Diguanylate cyclase domain protein"/>
    <property type="match status" value="1"/>
</dbReference>
<dbReference type="SUPFAM" id="SSF55785">
    <property type="entry name" value="PYP-like sensor domain (PAS domain)"/>
    <property type="match status" value="1"/>
</dbReference>
<dbReference type="CDD" id="cd01949">
    <property type="entry name" value="GGDEF"/>
    <property type="match status" value="1"/>
</dbReference>
<dbReference type="Proteomes" id="UP000005633">
    <property type="component" value="Chromosome"/>
</dbReference>
<dbReference type="SUPFAM" id="SSF52172">
    <property type="entry name" value="CheY-like"/>
    <property type="match status" value="1"/>
</dbReference>
<evidence type="ECO:0000313" key="7">
    <source>
        <dbReference type="EMBL" id="AEV27778.1"/>
    </source>
</evidence>
<reference evidence="7 8" key="1">
    <citation type="journal article" date="2012" name="J. Bacteriol.">
        <title>Complete genome sequence of the anaerobic perchlorate-reducing bacterium Azospira suillum strain PS.</title>
        <authorList>
            <person name="Byrne-Bailey K.G."/>
            <person name="Coates J.D."/>
        </authorList>
    </citation>
    <scope>NUCLEOTIDE SEQUENCE [LARGE SCALE GENOMIC DNA]</scope>
    <source>
        <strain evidence="8">ATCC BAA-33 / DSM 13638 / PS</strain>
    </source>
</reference>
<evidence type="ECO:0000259" key="3">
    <source>
        <dbReference type="PROSITE" id="PS50112"/>
    </source>
</evidence>
<dbReference type="InterPro" id="IPR000700">
    <property type="entry name" value="PAS-assoc_C"/>
</dbReference>
<dbReference type="PROSITE" id="PS50887">
    <property type="entry name" value="GGDEF"/>
    <property type="match status" value="1"/>
</dbReference>
<dbReference type="NCBIfam" id="TIGR00254">
    <property type="entry name" value="GGDEF"/>
    <property type="match status" value="1"/>
</dbReference>
<dbReference type="InterPro" id="IPR035919">
    <property type="entry name" value="EAL_sf"/>
</dbReference>
<gene>
    <name evidence="7" type="ordered locus">Dsui_3449</name>
</gene>
<dbReference type="HOGENOM" id="CLU_000445_70_50_4"/>
<dbReference type="SUPFAM" id="SSF55073">
    <property type="entry name" value="Nucleotide cyclase"/>
    <property type="match status" value="1"/>
</dbReference>
<dbReference type="RefSeq" id="WP_014238457.1">
    <property type="nucleotide sequence ID" value="NC_016616.1"/>
</dbReference>
<dbReference type="InterPro" id="IPR011006">
    <property type="entry name" value="CheY-like_superfamily"/>
</dbReference>
<feature type="domain" description="GGDEF" evidence="6">
    <location>
        <begin position="309"/>
        <end position="442"/>
    </location>
</feature>
<protein>
    <submittedName>
        <fullName evidence="7">PAS domain S-box/diguanylate cyclase (GGDEF) domain-containing protein</fullName>
    </submittedName>
</protein>
<feature type="domain" description="PAC" evidence="4">
    <location>
        <begin position="225"/>
        <end position="277"/>
    </location>
</feature>
<dbReference type="OrthoDB" id="8552299at2"/>
<dbReference type="SMART" id="SM00091">
    <property type="entry name" value="PAS"/>
    <property type="match status" value="1"/>
</dbReference>
<organism evidence="7 8">
    <name type="scientific">Azospira oryzae (strain ATCC BAA-33 / DSM 13638 / PS)</name>
    <name type="common">Dechlorosoma suillum</name>
    <dbReference type="NCBI Taxonomy" id="640081"/>
    <lineage>
        <taxon>Bacteria</taxon>
        <taxon>Pseudomonadati</taxon>
        <taxon>Pseudomonadota</taxon>
        <taxon>Betaproteobacteria</taxon>
        <taxon>Rhodocyclales</taxon>
        <taxon>Rhodocyclaceae</taxon>
        <taxon>Azospira</taxon>
    </lineage>
</organism>
<dbReference type="Pfam" id="PF00563">
    <property type="entry name" value="EAL"/>
    <property type="match status" value="1"/>
</dbReference>
<dbReference type="PANTHER" id="PTHR44757">
    <property type="entry name" value="DIGUANYLATE CYCLASE DGCP"/>
    <property type="match status" value="1"/>
</dbReference>
<evidence type="ECO:0000259" key="5">
    <source>
        <dbReference type="PROSITE" id="PS50883"/>
    </source>
</evidence>
<proteinExistence type="predicted"/>
<dbReference type="InterPro" id="IPR001633">
    <property type="entry name" value="EAL_dom"/>
</dbReference>
<dbReference type="PROSITE" id="PS50112">
    <property type="entry name" value="PAS"/>
    <property type="match status" value="1"/>
</dbReference>
<evidence type="ECO:0000256" key="1">
    <source>
        <dbReference type="PROSITE-ProRule" id="PRU00169"/>
    </source>
</evidence>
<dbReference type="CDD" id="cd00130">
    <property type="entry name" value="PAS"/>
    <property type="match status" value="1"/>
</dbReference>
<dbReference type="InterPro" id="IPR035965">
    <property type="entry name" value="PAS-like_dom_sf"/>
</dbReference>
<dbReference type="SMART" id="SM00052">
    <property type="entry name" value="EAL"/>
    <property type="match status" value="1"/>
</dbReference>
<feature type="domain" description="Response regulatory" evidence="2">
    <location>
        <begin position="30"/>
        <end position="144"/>
    </location>
</feature>